<dbReference type="HAMAP" id="MF_01588">
    <property type="entry name" value="DNA_ligase_A"/>
    <property type="match status" value="1"/>
</dbReference>
<dbReference type="Gene3D" id="3.30.470.30">
    <property type="entry name" value="DNA ligase/mRNA capping enzyme"/>
    <property type="match status" value="1"/>
</dbReference>
<feature type="domain" description="BRCT" evidence="11">
    <location>
        <begin position="572"/>
        <end position="652"/>
    </location>
</feature>
<dbReference type="Gene3D" id="1.10.150.20">
    <property type="entry name" value="5' to 3' exonuclease, C-terminal subdomain"/>
    <property type="match status" value="1"/>
</dbReference>
<organism evidence="12 13">
    <name type="scientific">Motilimonas cestriensis</name>
    <dbReference type="NCBI Taxonomy" id="2742685"/>
    <lineage>
        <taxon>Bacteria</taxon>
        <taxon>Pseudomonadati</taxon>
        <taxon>Pseudomonadota</taxon>
        <taxon>Gammaproteobacteria</taxon>
        <taxon>Alteromonadales</taxon>
        <taxon>Alteromonadales genera incertae sedis</taxon>
        <taxon>Motilimonas</taxon>
    </lineage>
</organism>
<evidence type="ECO:0000256" key="4">
    <source>
        <dbReference type="ARBA" id="ARBA00022723"/>
    </source>
</evidence>
<name>A0ABS8W5N9_9GAMM</name>
<dbReference type="Pfam" id="PF03120">
    <property type="entry name" value="OB_DNA_ligase"/>
    <property type="match status" value="1"/>
</dbReference>
<evidence type="ECO:0000256" key="3">
    <source>
        <dbReference type="ARBA" id="ARBA00022705"/>
    </source>
</evidence>
<evidence type="ECO:0000256" key="1">
    <source>
        <dbReference type="ARBA" id="ARBA00004067"/>
    </source>
</evidence>
<evidence type="ECO:0000313" key="12">
    <source>
        <dbReference type="EMBL" id="MCE2593397.1"/>
    </source>
</evidence>
<comment type="cofactor">
    <cofactor evidence="10">
        <name>Mg(2+)</name>
        <dbReference type="ChEBI" id="CHEBI:18420"/>
    </cofactor>
    <cofactor evidence="10">
        <name>Mn(2+)</name>
        <dbReference type="ChEBI" id="CHEBI:29035"/>
    </cofactor>
</comment>
<evidence type="ECO:0000259" key="11">
    <source>
        <dbReference type="PROSITE" id="PS50172"/>
    </source>
</evidence>
<evidence type="ECO:0000313" key="13">
    <source>
        <dbReference type="Proteomes" id="UP001201273"/>
    </source>
</evidence>
<dbReference type="InterPro" id="IPR001357">
    <property type="entry name" value="BRCT_dom"/>
</dbReference>
<feature type="binding site" evidence="10">
    <location>
        <position position="193"/>
    </location>
    <ligand>
        <name>NAD(+)</name>
        <dbReference type="ChEBI" id="CHEBI:57540"/>
    </ligand>
</feature>
<feature type="binding site" evidence="10">
    <location>
        <begin position="66"/>
        <end position="70"/>
    </location>
    <ligand>
        <name>NAD(+)</name>
        <dbReference type="ChEBI" id="CHEBI:57540"/>
    </ligand>
</feature>
<feature type="binding site" evidence="10">
    <location>
        <position position="162"/>
    </location>
    <ligand>
        <name>NAD(+)</name>
        <dbReference type="ChEBI" id="CHEBI:57540"/>
    </ligand>
</feature>
<dbReference type="SUPFAM" id="SSF52113">
    <property type="entry name" value="BRCT domain"/>
    <property type="match status" value="1"/>
</dbReference>
<dbReference type="Proteomes" id="UP001201273">
    <property type="component" value="Unassembled WGS sequence"/>
</dbReference>
<keyword evidence="5 10" id="KW-0227">DNA damage</keyword>
<dbReference type="CDD" id="cd17748">
    <property type="entry name" value="BRCT_DNA_ligase_like"/>
    <property type="match status" value="1"/>
</dbReference>
<dbReference type="GO" id="GO:0016874">
    <property type="term" value="F:ligase activity"/>
    <property type="evidence" value="ECO:0007669"/>
    <property type="project" value="UniProtKB-KW"/>
</dbReference>
<keyword evidence="2 10" id="KW-0436">Ligase</keyword>
<dbReference type="SMART" id="SM00532">
    <property type="entry name" value="LIGANc"/>
    <property type="match status" value="1"/>
</dbReference>
<dbReference type="SUPFAM" id="SSF47781">
    <property type="entry name" value="RuvA domain 2-like"/>
    <property type="match status" value="1"/>
</dbReference>
<reference evidence="12 13" key="1">
    <citation type="journal article" date="2022" name="Environ. Microbiol. Rep.">
        <title>Eco-phylogenetic analyses reveal divergent evolution of vitamin B12 metabolism in the marine bacterial family 'Psychromonadaceae'.</title>
        <authorList>
            <person name="Jin X."/>
            <person name="Yang Y."/>
            <person name="Cao H."/>
            <person name="Gao B."/>
            <person name="Zhao Z."/>
        </authorList>
    </citation>
    <scope>NUCLEOTIDE SEQUENCE [LARGE SCALE GENOMIC DNA]</scope>
    <source>
        <strain evidence="12 13">MKS20</strain>
    </source>
</reference>
<dbReference type="Pfam" id="PF00533">
    <property type="entry name" value="BRCT"/>
    <property type="match status" value="1"/>
</dbReference>
<keyword evidence="10" id="KW-0464">Manganese</keyword>
<evidence type="ECO:0000256" key="9">
    <source>
        <dbReference type="ARBA" id="ARBA00034005"/>
    </source>
</evidence>
<keyword evidence="10" id="KW-0460">Magnesium</keyword>
<dbReference type="InterPro" id="IPR010994">
    <property type="entry name" value="RuvA_2-like"/>
</dbReference>
<feature type="binding site" evidence="10">
    <location>
        <position position="305"/>
    </location>
    <ligand>
        <name>NAD(+)</name>
        <dbReference type="ChEBI" id="CHEBI:57540"/>
    </ligand>
</feature>
<comment type="catalytic activity">
    <reaction evidence="9 10">
        <text>NAD(+) + (deoxyribonucleotide)n-3'-hydroxyl + 5'-phospho-(deoxyribonucleotide)m = (deoxyribonucleotide)n+m + AMP + beta-nicotinamide D-nucleotide.</text>
        <dbReference type="EC" id="6.5.1.2"/>
    </reaction>
</comment>
<keyword evidence="6 10" id="KW-0862">Zinc</keyword>
<proteinExistence type="inferred from homology"/>
<keyword evidence="7 10" id="KW-0520">NAD</keyword>
<feature type="binding site" evidence="10">
    <location>
        <position position="393"/>
    </location>
    <ligand>
        <name>Zn(2+)</name>
        <dbReference type="ChEBI" id="CHEBI:29105"/>
    </ligand>
</feature>
<protein>
    <recommendedName>
        <fullName evidence="10">DNA ligase</fullName>
        <ecNumber evidence="10">6.5.1.2</ecNumber>
    </recommendedName>
    <alternativeName>
        <fullName evidence="10">Polydeoxyribonucleotide synthase [NAD(+)]</fullName>
    </alternativeName>
</protein>
<dbReference type="RefSeq" id="WP_233051009.1">
    <property type="nucleotide sequence ID" value="NZ_JAIMJA010000001.1"/>
</dbReference>
<keyword evidence="3 10" id="KW-0235">DNA replication</keyword>
<evidence type="ECO:0000256" key="10">
    <source>
        <dbReference type="HAMAP-Rule" id="MF_01588"/>
    </source>
</evidence>
<comment type="similarity">
    <text evidence="10">Belongs to the NAD-dependent DNA ligase family. LigA subfamily.</text>
</comment>
<feature type="active site" description="N6-AMP-lysine intermediate" evidence="10">
    <location>
        <position position="146"/>
    </location>
</feature>
<evidence type="ECO:0000256" key="8">
    <source>
        <dbReference type="ARBA" id="ARBA00023204"/>
    </source>
</evidence>
<gene>
    <name evidence="10" type="primary">ligA</name>
    <name evidence="12" type="ORF">K6Y31_01000</name>
</gene>
<keyword evidence="13" id="KW-1185">Reference proteome</keyword>
<dbReference type="PROSITE" id="PS50172">
    <property type="entry name" value="BRCT"/>
    <property type="match status" value="1"/>
</dbReference>
<dbReference type="InterPro" id="IPR001679">
    <property type="entry name" value="DNA_ligase"/>
</dbReference>
<comment type="function">
    <text evidence="1 10">DNA ligase that catalyzes the formation of phosphodiester linkages between 5'-phosphoryl and 3'-hydroxyl groups in double-stranded DNA using NAD as a coenzyme and as the energy source for the reaction. It is essential for DNA replication and repair of damaged DNA.</text>
</comment>
<dbReference type="EC" id="6.5.1.2" evidence="10"/>
<keyword evidence="8 10" id="KW-0234">DNA repair</keyword>
<dbReference type="SMART" id="SM00292">
    <property type="entry name" value="BRCT"/>
    <property type="match status" value="1"/>
</dbReference>
<evidence type="ECO:0000256" key="5">
    <source>
        <dbReference type="ARBA" id="ARBA00022763"/>
    </source>
</evidence>
<dbReference type="InterPro" id="IPR012340">
    <property type="entry name" value="NA-bd_OB-fold"/>
</dbReference>
<dbReference type="PIRSF" id="PIRSF001604">
    <property type="entry name" value="LigA"/>
    <property type="match status" value="1"/>
</dbReference>
<feature type="binding site" evidence="10">
    <location>
        <position position="396"/>
    </location>
    <ligand>
        <name>Zn(2+)</name>
        <dbReference type="ChEBI" id="CHEBI:29105"/>
    </ligand>
</feature>
<accession>A0ABS8W5N9</accession>
<feature type="binding site" evidence="10">
    <location>
        <begin position="108"/>
        <end position="109"/>
    </location>
    <ligand>
        <name>NAD(+)</name>
        <dbReference type="ChEBI" id="CHEBI:57540"/>
    </ligand>
</feature>
<feature type="binding site" evidence="10">
    <location>
        <position position="414"/>
    </location>
    <ligand>
        <name>Zn(2+)</name>
        <dbReference type="ChEBI" id="CHEBI:29105"/>
    </ligand>
</feature>
<evidence type="ECO:0000256" key="2">
    <source>
        <dbReference type="ARBA" id="ARBA00022598"/>
    </source>
</evidence>
<sequence>MTTSEQFQFNNEQLAIINLLALDVDLIPIQEAIGRLEFEHLSEPALVAILKITNALYRAGAPLITDHQYDALIFKLKDIDPNHPYLAAVEPEVLAESKTVPLPQKMLSTDKAYTFNEIEKWVDRVLKAAQEVKVDASEIKVRVTPKLDGYAAFDDGTTLYTRGDGVRGQDITRAFTRGLQVVNNGDRGLGPGEIVISKSYFDEVLSQHFENSRNIQAAIIAEKKVDENVQKAIEDGACVFYPFQLIDNWTGDYKTLLADFESIVEQIWNAVDYDIDGVILEVTDEQVKAHMGATRKHHRWQIAFKVNEASADVEVLSVVPQTSRTGRVSPVALLKPTKLSGATISRATVHHYKMVKNNGVGPGAVVRLVRSGLVIPKIELVVKKAEPELPEHCPSCNSVLDWVGDHLMCGNVNCPARRENTLIHFFKTLGNNDGFGPKVIEKLHLYGVDEIHQVYQLTERDFVRFGFGEKTSRNLIDQLRASRELEIEDWRFLAAFGVNRLGAGNCERLLQHHKLLALFDLTVEQIVDLDGFAKLSAEAIVAGLSSIKDAFFEVYNLGFNLSETPQISELEVAQSPISGKIIVFTGTMVQGARADMEKQAKELGAKTAKSVTGKTDYLVAGLKVGESKITAAREKGVQVLSEQEYLDLLSTD</sequence>
<keyword evidence="4 10" id="KW-0479">Metal-binding</keyword>
<dbReference type="Gene3D" id="3.40.50.10190">
    <property type="entry name" value="BRCT domain"/>
    <property type="match status" value="1"/>
</dbReference>
<comment type="caution">
    <text evidence="12">The sequence shown here is derived from an EMBL/GenBank/DDBJ whole genome shotgun (WGS) entry which is preliminary data.</text>
</comment>
<evidence type="ECO:0000256" key="6">
    <source>
        <dbReference type="ARBA" id="ARBA00022833"/>
    </source>
</evidence>
<dbReference type="InterPro" id="IPR036420">
    <property type="entry name" value="BRCT_dom_sf"/>
</dbReference>
<dbReference type="EMBL" id="JAIMJA010000001">
    <property type="protein sequence ID" value="MCE2593397.1"/>
    <property type="molecule type" value="Genomic_DNA"/>
</dbReference>
<dbReference type="SUPFAM" id="SSF50249">
    <property type="entry name" value="Nucleic acid-binding proteins"/>
    <property type="match status" value="1"/>
</dbReference>
<dbReference type="InterPro" id="IPR004150">
    <property type="entry name" value="NAD_DNA_ligase_OB"/>
</dbReference>
<evidence type="ECO:0000256" key="7">
    <source>
        <dbReference type="ARBA" id="ARBA00023027"/>
    </source>
</evidence>
<dbReference type="SUPFAM" id="SSF56091">
    <property type="entry name" value="DNA ligase/mRNA capping enzyme, catalytic domain"/>
    <property type="match status" value="1"/>
</dbReference>
<comment type="caution">
    <text evidence="10">Lacks conserved residue(s) required for the propagation of feature annotation.</text>
</comment>
<dbReference type="InterPro" id="IPR013840">
    <property type="entry name" value="DNAligase_N"/>
</dbReference>
<feature type="binding site" evidence="10">
    <location>
        <position position="409"/>
    </location>
    <ligand>
        <name>Zn(2+)</name>
        <dbReference type="ChEBI" id="CHEBI:29105"/>
    </ligand>
</feature>
<dbReference type="Gene3D" id="2.40.50.140">
    <property type="entry name" value="Nucleic acid-binding proteins"/>
    <property type="match status" value="1"/>
</dbReference>
<dbReference type="Pfam" id="PF01653">
    <property type="entry name" value="DNA_ligase_aden"/>
    <property type="match status" value="1"/>
</dbReference>
<dbReference type="InterPro" id="IPR013839">
    <property type="entry name" value="DNAligase_adenylation"/>
</dbReference>
<dbReference type="Gene3D" id="3.30.1490.70">
    <property type="match status" value="1"/>
</dbReference>